<protein>
    <submittedName>
        <fullName evidence="3">Uncharacterized protein LOC128777086</fullName>
    </submittedName>
</protein>
<keyword evidence="2" id="KW-1185">Reference proteome</keyword>
<dbReference type="AlphaFoldDB" id="A0A9W2VIV0"/>
<organism evidence="2 3">
    <name type="scientific">Panthera pardus</name>
    <name type="common">Leopard</name>
    <name type="synonym">Felis pardus</name>
    <dbReference type="NCBI Taxonomy" id="9691"/>
    <lineage>
        <taxon>Eukaryota</taxon>
        <taxon>Metazoa</taxon>
        <taxon>Chordata</taxon>
        <taxon>Craniata</taxon>
        <taxon>Vertebrata</taxon>
        <taxon>Euteleostomi</taxon>
        <taxon>Mammalia</taxon>
        <taxon>Eutheria</taxon>
        <taxon>Laurasiatheria</taxon>
        <taxon>Carnivora</taxon>
        <taxon>Feliformia</taxon>
        <taxon>Felidae</taxon>
        <taxon>Pantherinae</taxon>
        <taxon>Panthera</taxon>
    </lineage>
</organism>
<proteinExistence type="predicted"/>
<reference evidence="3" key="1">
    <citation type="submission" date="2025-08" db="UniProtKB">
        <authorList>
            <consortium name="RefSeq"/>
        </authorList>
    </citation>
    <scope>IDENTIFICATION</scope>
    <source>
        <tissue evidence="3">Whole blood</tissue>
    </source>
</reference>
<evidence type="ECO:0000313" key="2">
    <source>
        <dbReference type="Proteomes" id="UP001165780"/>
    </source>
</evidence>
<dbReference type="Proteomes" id="UP001165780">
    <property type="component" value="Unplaced"/>
</dbReference>
<dbReference type="GeneID" id="128777086"/>
<evidence type="ECO:0000256" key="1">
    <source>
        <dbReference type="SAM" id="MobiDB-lite"/>
    </source>
</evidence>
<accession>A0A9W2VIV0</accession>
<name>A0A9W2VIV0_PANPR</name>
<evidence type="ECO:0000313" key="3">
    <source>
        <dbReference type="RefSeq" id="XP_053758632.1"/>
    </source>
</evidence>
<sequence>MCSLKEGVPETAEVAFLKGTRSWWSAFTPHAGPWGAHTEKGQQRVPPALPLLICLLRTGSLLLSLQIKRLLQGQKGRVVKRLYLAITRPQELGALTGRSAWSRVVVLPNPTVSEHSGFVSGKDQSHRRRAQSAHCQGEKGPRRLGVFKTGLRSVAQDVQLEPSLQCSGNVSPFVPRRAADSPETALHCQPSTCCPWRWAVGGRGAPRCAKSPTHFPWLEELVTFYIEMHLQEKTVSMRSSTLK</sequence>
<gene>
    <name evidence="3" type="primary">LOC128777086</name>
</gene>
<feature type="region of interest" description="Disordered" evidence="1">
    <location>
        <begin position="116"/>
        <end position="140"/>
    </location>
</feature>
<dbReference type="RefSeq" id="XP_053758632.1">
    <property type="nucleotide sequence ID" value="XM_053902657.1"/>
</dbReference>